<reference evidence="3 4" key="1">
    <citation type="submission" date="2024-09" db="EMBL/GenBank/DDBJ databases">
        <authorList>
            <person name="Sun Q."/>
            <person name="Mori K."/>
        </authorList>
    </citation>
    <scope>NUCLEOTIDE SEQUENCE [LARGE SCALE GENOMIC DNA]</scope>
    <source>
        <strain evidence="3 4">NCAIM B.02529</strain>
    </source>
</reference>
<evidence type="ECO:0000259" key="2">
    <source>
        <dbReference type="Pfam" id="PF18917"/>
    </source>
</evidence>
<keyword evidence="1" id="KW-0472">Membrane</keyword>
<evidence type="ECO:0000313" key="3">
    <source>
        <dbReference type="EMBL" id="MFC0524577.1"/>
    </source>
</evidence>
<protein>
    <submittedName>
        <fullName evidence="3">LiaI-LiaF-like domain-containing protein</fullName>
    </submittedName>
</protein>
<dbReference type="EMBL" id="JBHLTP010000011">
    <property type="protein sequence ID" value="MFC0524577.1"/>
    <property type="molecule type" value="Genomic_DNA"/>
</dbReference>
<organism evidence="3 4">
    <name type="scientific">Pontibacillus salicampi</name>
    <dbReference type="NCBI Taxonomy" id="1449801"/>
    <lineage>
        <taxon>Bacteria</taxon>
        <taxon>Bacillati</taxon>
        <taxon>Bacillota</taxon>
        <taxon>Bacilli</taxon>
        <taxon>Bacillales</taxon>
        <taxon>Bacillaceae</taxon>
        <taxon>Pontibacillus</taxon>
    </lineage>
</organism>
<feature type="transmembrane region" description="Helical" evidence="1">
    <location>
        <begin position="93"/>
        <end position="112"/>
    </location>
</feature>
<keyword evidence="1" id="KW-1133">Transmembrane helix</keyword>
<feature type="transmembrane region" description="Helical" evidence="1">
    <location>
        <begin position="141"/>
        <end position="159"/>
    </location>
</feature>
<dbReference type="InterPro" id="IPR043726">
    <property type="entry name" value="LiaI-LiaF-like_TM1"/>
</dbReference>
<name>A0ABV6LQ76_9BACI</name>
<sequence>MANKRISNIIIGLVFIFIGSVIFLENLGWIDMEYGFLSWPIALLLPALGFHLGFFLSGMKKEYAGLLVPGGILLVLSLYFYLDIITDYQYSEFTWPTILLAPAFGLFLLWYFGEREKGLFIPIGILTILALLFYAQSFLQVIIQLWPLVLVFVGIFILFHKGRKNNKAN</sequence>
<dbReference type="Proteomes" id="UP001589836">
    <property type="component" value="Unassembled WGS sequence"/>
</dbReference>
<keyword evidence="1" id="KW-0812">Transmembrane</keyword>
<feature type="transmembrane region" description="Helical" evidence="1">
    <location>
        <begin position="63"/>
        <end position="81"/>
    </location>
</feature>
<dbReference type="RefSeq" id="WP_377348682.1">
    <property type="nucleotide sequence ID" value="NZ_JBHLTP010000011.1"/>
</dbReference>
<comment type="caution">
    <text evidence="3">The sequence shown here is derived from an EMBL/GenBank/DDBJ whole genome shotgun (WGS) entry which is preliminary data.</text>
</comment>
<proteinExistence type="predicted"/>
<evidence type="ECO:0000313" key="4">
    <source>
        <dbReference type="Proteomes" id="UP001589836"/>
    </source>
</evidence>
<keyword evidence="4" id="KW-1185">Reference proteome</keyword>
<gene>
    <name evidence="3" type="ORF">ACFFGV_13455</name>
</gene>
<dbReference type="Pfam" id="PF18917">
    <property type="entry name" value="LiaI-LiaF-like_TM1"/>
    <property type="match status" value="1"/>
</dbReference>
<accession>A0ABV6LQ76</accession>
<feature type="domain" description="LiaI-LiaF-like transmembrane region" evidence="2">
    <location>
        <begin position="9"/>
        <end position="50"/>
    </location>
</feature>
<evidence type="ECO:0000256" key="1">
    <source>
        <dbReference type="SAM" id="Phobius"/>
    </source>
</evidence>
<feature type="transmembrane region" description="Helical" evidence="1">
    <location>
        <begin position="9"/>
        <end position="30"/>
    </location>
</feature>
<feature type="transmembrane region" description="Helical" evidence="1">
    <location>
        <begin position="36"/>
        <end position="56"/>
    </location>
</feature>
<feature type="transmembrane region" description="Helical" evidence="1">
    <location>
        <begin position="119"/>
        <end position="135"/>
    </location>
</feature>